<evidence type="ECO:0000313" key="3">
    <source>
        <dbReference type="EMBL" id="TCP29917.1"/>
    </source>
</evidence>
<dbReference type="SUPFAM" id="SSF55811">
    <property type="entry name" value="Nudix"/>
    <property type="match status" value="1"/>
</dbReference>
<dbReference type="Pfam" id="PF00293">
    <property type="entry name" value="NUDIX"/>
    <property type="match status" value="1"/>
</dbReference>
<comment type="caution">
    <text evidence="3">The sequence shown here is derived from an EMBL/GenBank/DDBJ whole genome shotgun (WGS) entry which is preliminary data.</text>
</comment>
<keyword evidence="1" id="KW-0378">Hydrolase</keyword>
<evidence type="ECO:0000313" key="4">
    <source>
        <dbReference type="Proteomes" id="UP000295416"/>
    </source>
</evidence>
<dbReference type="EMBL" id="SLXK01000007">
    <property type="protein sequence ID" value="TCP29917.1"/>
    <property type="molecule type" value="Genomic_DNA"/>
</dbReference>
<feature type="domain" description="Nudix hydrolase" evidence="2">
    <location>
        <begin position="36"/>
        <end position="160"/>
    </location>
</feature>
<proteinExistence type="predicted"/>
<name>A0A4R2P5F6_9BACL</name>
<protein>
    <submittedName>
        <fullName evidence="3">ADP-ribose pyrophosphatase YjhB (NUDIX family)</fullName>
    </submittedName>
</protein>
<sequence length="187" mass="20738">MKANFCLNCGNKMETRDINGTDRRACPACEFVLWGDYSIGVGALVMKDDKVLLVRRMEDPGKGLWTNPGGYSEQLESIDQTVVREVLEETGVTTKVKSVVAIRDLPREVHNVYITFAMEYVEGEPVPDGVEVDKAGFYSLQEMETMSVAGLTRILVNTALQGQTNGLEYSKDPYKDARLFSIPTSGE</sequence>
<dbReference type="AlphaFoldDB" id="A0A4R2P5F6"/>
<dbReference type="GO" id="GO:0016787">
    <property type="term" value="F:hydrolase activity"/>
    <property type="evidence" value="ECO:0007669"/>
    <property type="project" value="UniProtKB-KW"/>
</dbReference>
<dbReference type="Proteomes" id="UP000295416">
    <property type="component" value="Unassembled WGS sequence"/>
</dbReference>
<dbReference type="PANTHER" id="PTHR43222">
    <property type="entry name" value="NUDIX HYDROLASE 23"/>
    <property type="match status" value="1"/>
</dbReference>
<evidence type="ECO:0000256" key="1">
    <source>
        <dbReference type="ARBA" id="ARBA00022801"/>
    </source>
</evidence>
<dbReference type="InterPro" id="IPR020084">
    <property type="entry name" value="NUDIX_hydrolase_CS"/>
</dbReference>
<dbReference type="InterPro" id="IPR015797">
    <property type="entry name" value="NUDIX_hydrolase-like_dom_sf"/>
</dbReference>
<accession>A0A4R2P5F6</accession>
<dbReference type="RefSeq" id="WP_132745001.1">
    <property type="nucleotide sequence ID" value="NZ_SLXK01000007.1"/>
</dbReference>
<dbReference type="PROSITE" id="PS00893">
    <property type="entry name" value="NUDIX_BOX"/>
    <property type="match status" value="1"/>
</dbReference>
<dbReference type="OrthoDB" id="9800077at2"/>
<gene>
    <name evidence="3" type="ORF">EV207_10711</name>
</gene>
<keyword evidence="4" id="KW-1185">Reference proteome</keyword>
<evidence type="ECO:0000259" key="2">
    <source>
        <dbReference type="PROSITE" id="PS51462"/>
    </source>
</evidence>
<dbReference type="InterPro" id="IPR000086">
    <property type="entry name" value="NUDIX_hydrolase_dom"/>
</dbReference>
<dbReference type="PROSITE" id="PS51462">
    <property type="entry name" value="NUDIX"/>
    <property type="match status" value="1"/>
</dbReference>
<dbReference type="PANTHER" id="PTHR43222:SF2">
    <property type="entry name" value="NUDIX HYDROLASE 23, CHLOROPLASTIC"/>
    <property type="match status" value="1"/>
</dbReference>
<dbReference type="Gene3D" id="3.90.79.10">
    <property type="entry name" value="Nucleoside Triphosphate Pyrophosphohydrolase"/>
    <property type="match status" value="1"/>
</dbReference>
<reference evidence="3 4" key="1">
    <citation type="submission" date="2019-03" db="EMBL/GenBank/DDBJ databases">
        <title>Genomic Encyclopedia of Type Strains, Phase IV (KMG-IV): sequencing the most valuable type-strain genomes for metagenomic binning, comparative biology and taxonomic classification.</title>
        <authorList>
            <person name="Goeker M."/>
        </authorList>
    </citation>
    <scope>NUCLEOTIDE SEQUENCE [LARGE SCALE GENOMIC DNA]</scope>
    <source>
        <strain evidence="3 4">DSM 19377</strain>
    </source>
</reference>
<organism evidence="3 4">
    <name type="scientific">Scopulibacillus darangshiensis</name>
    <dbReference type="NCBI Taxonomy" id="442528"/>
    <lineage>
        <taxon>Bacteria</taxon>
        <taxon>Bacillati</taxon>
        <taxon>Bacillota</taxon>
        <taxon>Bacilli</taxon>
        <taxon>Bacillales</taxon>
        <taxon>Sporolactobacillaceae</taxon>
        <taxon>Scopulibacillus</taxon>
    </lineage>
</organism>